<evidence type="ECO:0000313" key="2">
    <source>
        <dbReference type="EMBL" id="AKS41592.1"/>
    </source>
</evidence>
<evidence type="ECO:0000259" key="1">
    <source>
        <dbReference type="Pfam" id="PF07603"/>
    </source>
</evidence>
<name>A0A0K0XVE1_9GAMM</name>
<proteinExistence type="predicted"/>
<organism evidence="2 3">
    <name type="scientific">Wenzhouxiangella marina</name>
    <dbReference type="NCBI Taxonomy" id="1579979"/>
    <lineage>
        <taxon>Bacteria</taxon>
        <taxon>Pseudomonadati</taxon>
        <taxon>Pseudomonadota</taxon>
        <taxon>Gammaproteobacteria</taxon>
        <taxon>Chromatiales</taxon>
        <taxon>Wenzhouxiangellaceae</taxon>
        <taxon>Wenzhouxiangella</taxon>
    </lineage>
</organism>
<dbReference type="AlphaFoldDB" id="A0A0K0XVE1"/>
<dbReference type="EMBL" id="CP012154">
    <property type="protein sequence ID" value="AKS41592.1"/>
    <property type="molecule type" value="Genomic_DNA"/>
</dbReference>
<reference evidence="2 3" key="1">
    <citation type="submission" date="2015-07" db="EMBL/GenBank/DDBJ databases">
        <authorList>
            <person name="Noorani M."/>
        </authorList>
    </citation>
    <scope>NUCLEOTIDE SEQUENCE [LARGE SCALE GENOMIC DNA]</scope>
    <source>
        <strain evidence="2 3">KCTC 42284</strain>
    </source>
</reference>
<dbReference type="RefSeq" id="WP_082169514.1">
    <property type="nucleotide sequence ID" value="NZ_CP012154.1"/>
</dbReference>
<dbReference type="PATRIC" id="fig|1579979.3.peg.1247"/>
<dbReference type="Proteomes" id="UP000066624">
    <property type="component" value="Chromosome"/>
</dbReference>
<dbReference type="Pfam" id="PF07603">
    <property type="entry name" value="Lcl_C"/>
    <property type="match status" value="1"/>
</dbReference>
<sequence>MTSKTCVNEREPESPLMVAALMLSALLLLAMGLMLQSPVRAEDNAVIDQPLPNGSFSDGLAQWQVELAAATAPAPRVEVINGAARIERGSAFLAGLAQSFEAPEGLVALRLKLVESPLLTADGSFVPDAFDVHLSSESGLARSTTIRPGASAAANQAAVPAGFNLGDGVTLVGNVLRIPVAGVTEGERLTLSMALVGAGRDTASSVTIDDVVMEVLRKRPPANPDRFNACGLLRDRFDDERLAPRVPRCWTRQIADTGQQVCLGGVDGECPVPGRPGQDAEFGVDALAALGELPKLGAGPAGFDYSKLDASGELLPDDAPSWRCVVDNRSGLIWEVKLDDPGHIRHFAHTYSWRQDDPAVDGGSAGPSDGGLCEGSPCDTSGFVDRVNLDGLCGASDWRLPSRTELATLIHAGTSSPAMAIEFFPNTGGQVWTWTPAAANSGLAWRVDMDTGEIALDDKAGALRVRLVREIR</sequence>
<dbReference type="KEGG" id="wma:WM2015_1218"/>
<feature type="domain" description="Lcl C-terminal" evidence="1">
    <location>
        <begin position="324"/>
        <end position="469"/>
    </location>
</feature>
<dbReference type="InterPro" id="IPR011460">
    <property type="entry name" value="Lcl_C"/>
</dbReference>
<keyword evidence="3" id="KW-1185">Reference proteome</keyword>
<evidence type="ECO:0000313" key="3">
    <source>
        <dbReference type="Proteomes" id="UP000066624"/>
    </source>
</evidence>
<accession>A0A0K0XVE1</accession>
<gene>
    <name evidence="2" type="ORF">WM2015_1218</name>
</gene>
<dbReference type="OrthoDB" id="9815730at2"/>
<dbReference type="STRING" id="1579979.WM2015_1218"/>
<protein>
    <submittedName>
        <fullName evidence="2">Fibronectin type III domain protein</fullName>
    </submittedName>
</protein>